<dbReference type="InterPro" id="IPR015943">
    <property type="entry name" value="WD40/YVTN_repeat-like_dom_sf"/>
</dbReference>
<dbReference type="AlphaFoldDB" id="X1GTT8"/>
<evidence type="ECO:0000313" key="1">
    <source>
        <dbReference type="EMBL" id="GAH60572.1"/>
    </source>
</evidence>
<evidence type="ECO:0008006" key="2">
    <source>
        <dbReference type="Google" id="ProtNLM"/>
    </source>
</evidence>
<comment type="caution">
    <text evidence="1">The sequence shown here is derived from an EMBL/GenBank/DDBJ whole genome shotgun (WGS) entry which is preliminary data.</text>
</comment>
<proteinExistence type="predicted"/>
<dbReference type="EMBL" id="BARU01017495">
    <property type="protein sequence ID" value="GAH60572.1"/>
    <property type="molecule type" value="Genomic_DNA"/>
</dbReference>
<name>X1GTT8_9ZZZZ</name>
<reference evidence="1" key="1">
    <citation type="journal article" date="2014" name="Front. Microbiol.">
        <title>High frequency of phylogenetically diverse reductive dehalogenase-homologous genes in deep subseafloor sedimentary metagenomes.</title>
        <authorList>
            <person name="Kawai M."/>
            <person name="Futagami T."/>
            <person name="Toyoda A."/>
            <person name="Takaki Y."/>
            <person name="Nishi S."/>
            <person name="Hori S."/>
            <person name="Arai W."/>
            <person name="Tsubouchi T."/>
            <person name="Morono Y."/>
            <person name="Uchiyama I."/>
            <person name="Ito T."/>
            <person name="Fujiyama A."/>
            <person name="Inagaki F."/>
            <person name="Takami H."/>
        </authorList>
    </citation>
    <scope>NUCLEOTIDE SEQUENCE</scope>
    <source>
        <strain evidence="1">Expedition CK06-06</strain>
    </source>
</reference>
<accession>X1GTT8</accession>
<dbReference type="SUPFAM" id="SSF101898">
    <property type="entry name" value="NHL repeat"/>
    <property type="match status" value="1"/>
</dbReference>
<organism evidence="1">
    <name type="scientific">marine sediment metagenome</name>
    <dbReference type="NCBI Taxonomy" id="412755"/>
    <lineage>
        <taxon>unclassified sequences</taxon>
        <taxon>metagenomes</taxon>
        <taxon>ecological metagenomes</taxon>
    </lineage>
</organism>
<feature type="non-terminal residue" evidence="1">
    <location>
        <position position="297"/>
    </location>
</feature>
<sequence>KDLSKVKVENVIIDSKGFIFLSYGIDTIFQSTEVFLWDCVNDSRGNLYVSSGNEGMVFRITLSHQISTVFTSEKGAEIFALAVDKKDNIYIGESPSGIIYRVSKNGKVKEFFKTGEKYIWKLLFDKKEMLFAATGDRGKLFRISPEGKSETYYSSKENHIVSLLLYKKKMYAGTEPNGLLFEVVGKTKAMVLYDTKENEVHSMVGMDNTIYFATVSRPIAVRTSAHTPFFSNLGPLQDIKKKEKSILYKFDIDEETVTSLWKCPTPPIYSLSGFKDGKVLIGTANGTLYSANEDGRI</sequence>
<dbReference type="Gene3D" id="2.130.10.10">
    <property type="entry name" value="YVTN repeat-like/Quinoprotein amine dehydrogenase"/>
    <property type="match status" value="1"/>
</dbReference>
<protein>
    <recommendedName>
        <fullName evidence="2">WD40 repeat domain-containing protein</fullName>
    </recommendedName>
</protein>
<feature type="non-terminal residue" evidence="1">
    <location>
        <position position="1"/>
    </location>
</feature>
<gene>
    <name evidence="1" type="ORF">S03H2_29015</name>
</gene>